<dbReference type="InterPro" id="IPR027417">
    <property type="entry name" value="P-loop_NTPase"/>
</dbReference>
<dbReference type="Gene3D" id="1.10.10.60">
    <property type="entry name" value="Homeodomain-like"/>
    <property type="match status" value="1"/>
</dbReference>
<keyword evidence="6" id="KW-0597">Phosphoprotein</keyword>
<dbReference type="InterPro" id="IPR025944">
    <property type="entry name" value="Sigma_54_int_dom_CS"/>
</dbReference>
<dbReference type="Gene3D" id="3.40.50.300">
    <property type="entry name" value="P-loop containing nucleotide triphosphate hydrolases"/>
    <property type="match status" value="1"/>
</dbReference>
<dbReference type="GO" id="GO:0005524">
    <property type="term" value="F:ATP binding"/>
    <property type="evidence" value="ECO:0007669"/>
    <property type="project" value="UniProtKB-KW"/>
</dbReference>
<evidence type="ECO:0000256" key="4">
    <source>
        <dbReference type="ARBA" id="ARBA00023125"/>
    </source>
</evidence>
<evidence type="ECO:0000259" key="7">
    <source>
        <dbReference type="PROSITE" id="PS50045"/>
    </source>
</evidence>
<name>E1Y9N8_9BACT</name>
<protein>
    <recommendedName>
        <fullName evidence="10">Sigma-54-dependent Fis family transcriptional regulator</fullName>
    </recommendedName>
</protein>
<dbReference type="InterPro" id="IPR011006">
    <property type="entry name" value="CheY-like_superfamily"/>
</dbReference>
<feature type="domain" description="Response regulatory" evidence="8">
    <location>
        <begin position="45"/>
        <end position="159"/>
    </location>
</feature>
<dbReference type="InterPro" id="IPR025662">
    <property type="entry name" value="Sigma_54_int_dom_ATP-bd_1"/>
</dbReference>
<dbReference type="AlphaFoldDB" id="E1Y9N8"/>
<evidence type="ECO:0000256" key="5">
    <source>
        <dbReference type="ARBA" id="ARBA00023163"/>
    </source>
</evidence>
<evidence type="ECO:0000256" key="2">
    <source>
        <dbReference type="ARBA" id="ARBA00022840"/>
    </source>
</evidence>
<dbReference type="GO" id="GO:0006355">
    <property type="term" value="P:regulation of DNA-templated transcription"/>
    <property type="evidence" value="ECO:0007669"/>
    <property type="project" value="InterPro"/>
</dbReference>
<dbReference type="InterPro" id="IPR001789">
    <property type="entry name" value="Sig_transdc_resp-reg_receiver"/>
</dbReference>
<organism evidence="9">
    <name type="scientific">uncultured Desulfobacterium sp</name>
    <dbReference type="NCBI Taxonomy" id="201089"/>
    <lineage>
        <taxon>Bacteria</taxon>
        <taxon>Pseudomonadati</taxon>
        <taxon>Thermodesulfobacteriota</taxon>
        <taxon>Desulfobacteria</taxon>
        <taxon>Desulfobacterales</taxon>
        <taxon>Desulfobacteriaceae</taxon>
        <taxon>Desulfobacterium</taxon>
        <taxon>environmental samples</taxon>
    </lineage>
</organism>
<dbReference type="Pfam" id="PF02954">
    <property type="entry name" value="HTH_8"/>
    <property type="match status" value="1"/>
</dbReference>
<dbReference type="SUPFAM" id="SSF52540">
    <property type="entry name" value="P-loop containing nucleoside triphosphate hydrolases"/>
    <property type="match status" value="1"/>
</dbReference>
<dbReference type="CDD" id="cd17536">
    <property type="entry name" value="REC_YesN-like"/>
    <property type="match status" value="1"/>
</dbReference>
<feature type="modified residue" description="4-aspartylphosphate" evidence="6">
    <location>
        <position position="94"/>
    </location>
</feature>
<dbReference type="PROSITE" id="PS00675">
    <property type="entry name" value="SIGMA54_INTERACT_1"/>
    <property type="match status" value="1"/>
</dbReference>
<dbReference type="CDD" id="cd00009">
    <property type="entry name" value="AAA"/>
    <property type="match status" value="1"/>
</dbReference>
<dbReference type="InterPro" id="IPR009057">
    <property type="entry name" value="Homeodomain-like_sf"/>
</dbReference>
<proteinExistence type="predicted"/>
<keyword evidence="2" id="KW-0067">ATP-binding</keyword>
<gene>
    <name evidence="9" type="ORF">N47_I07020</name>
</gene>
<evidence type="ECO:0000256" key="6">
    <source>
        <dbReference type="PROSITE-ProRule" id="PRU00169"/>
    </source>
</evidence>
<dbReference type="SUPFAM" id="SSF52172">
    <property type="entry name" value="CheY-like"/>
    <property type="match status" value="1"/>
</dbReference>
<dbReference type="PROSITE" id="PS00676">
    <property type="entry name" value="SIGMA54_INTERACT_2"/>
    <property type="match status" value="1"/>
</dbReference>
<dbReference type="PANTHER" id="PTHR32071:SF113">
    <property type="entry name" value="ALGINATE BIOSYNTHESIS TRANSCRIPTIONAL REGULATORY PROTEIN ALGB"/>
    <property type="match status" value="1"/>
</dbReference>
<dbReference type="SMART" id="SM00448">
    <property type="entry name" value="REC"/>
    <property type="match status" value="1"/>
</dbReference>
<keyword evidence="1" id="KW-0547">Nucleotide-binding</keyword>
<evidence type="ECO:0000259" key="8">
    <source>
        <dbReference type="PROSITE" id="PS50110"/>
    </source>
</evidence>
<evidence type="ECO:0000313" key="9">
    <source>
        <dbReference type="EMBL" id="CBX27282.1"/>
    </source>
</evidence>
<dbReference type="GO" id="GO:0043565">
    <property type="term" value="F:sequence-specific DNA binding"/>
    <property type="evidence" value="ECO:0007669"/>
    <property type="project" value="InterPro"/>
</dbReference>
<dbReference type="InterPro" id="IPR002197">
    <property type="entry name" value="HTH_Fis"/>
</dbReference>
<dbReference type="PANTHER" id="PTHR32071">
    <property type="entry name" value="TRANSCRIPTIONAL REGULATORY PROTEIN"/>
    <property type="match status" value="1"/>
</dbReference>
<dbReference type="InterPro" id="IPR025943">
    <property type="entry name" value="Sigma_54_int_dom_ATP-bd_2"/>
</dbReference>
<dbReference type="InterPro" id="IPR003593">
    <property type="entry name" value="AAA+_ATPase"/>
</dbReference>
<dbReference type="Pfam" id="PF00072">
    <property type="entry name" value="Response_reg"/>
    <property type="match status" value="1"/>
</dbReference>
<dbReference type="GO" id="GO:0000160">
    <property type="term" value="P:phosphorelay signal transduction system"/>
    <property type="evidence" value="ECO:0007669"/>
    <property type="project" value="InterPro"/>
</dbReference>
<evidence type="ECO:0000256" key="3">
    <source>
        <dbReference type="ARBA" id="ARBA00023015"/>
    </source>
</evidence>
<dbReference type="SMART" id="SM00382">
    <property type="entry name" value="AAA"/>
    <property type="match status" value="1"/>
</dbReference>
<keyword evidence="5" id="KW-0804">Transcription</keyword>
<dbReference type="Pfam" id="PF00158">
    <property type="entry name" value="Sigma54_activat"/>
    <property type="match status" value="1"/>
</dbReference>
<dbReference type="PROSITE" id="PS50110">
    <property type="entry name" value="RESPONSE_REGULATORY"/>
    <property type="match status" value="1"/>
</dbReference>
<dbReference type="PROSITE" id="PS00688">
    <property type="entry name" value="SIGMA54_INTERACT_3"/>
    <property type="match status" value="1"/>
</dbReference>
<sequence length="517" mass="58597">MHHQRYYRAAWRSNLCKQQTGIWYHFYHSTSGRFKGKMMADELPRVLIVDDEVNIGNACVKILAKNDLEVNYVKNGHDALAMMKAISFDVVVTDLKMSRMGGMELLKIIKERYPNTKVIVITGYASISSAVEVMKLGAFDYLPKPFTPVELRSVVQQALSSEPLRAEQASSYSGRQIKMISHQLVGRNHKIKQIVSMIQKVAPTDSTVLIYGESGTGKELVARAVHANSNRKDEVFFAVDCGTLSDNLLSGELFGHVRGAFTGAYQDKDGIFKRANKGTVFLDEIGNISYEIQGKLLRFLENREFIPVGGAEVQKVNLRLIFATNQDLARMVETGKFRKDFYYRIMVYPINTPPLRDILSDLPEIAERFLRLFAKQMNKPVNAIAPEAIQRLMLYDWPGNVRQLKNVIERAVILSEGEILESIHFPEVELAADVNGPESVIINPENLLAVTPVTNEELKQKKQELRQQVSQQLEKNFILNALIQHNWNVTLAAEKVGIQRTNFQALMKRHGIRRPPK</sequence>
<keyword evidence="4" id="KW-0238">DNA-binding</keyword>
<dbReference type="FunFam" id="3.40.50.300:FF:000006">
    <property type="entry name" value="DNA-binding transcriptional regulator NtrC"/>
    <property type="match status" value="1"/>
</dbReference>
<evidence type="ECO:0000256" key="1">
    <source>
        <dbReference type="ARBA" id="ARBA00022741"/>
    </source>
</evidence>
<evidence type="ECO:0008006" key="10">
    <source>
        <dbReference type="Google" id="ProtNLM"/>
    </source>
</evidence>
<keyword evidence="3" id="KW-0805">Transcription regulation</keyword>
<dbReference type="EMBL" id="FR695865">
    <property type="protein sequence ID" value="CBX27282.1"/>
    <property type="molecule type" value="Genomic_DNA"/>
</dbReference>
<feature type="domain" description="Sigma-54 factor interaction" evidence="7">
    <location>
        <begin position="184"/>
        <end position="413"/>
    </location>
</feature>
<dbReference type="InterPro" id="IPR058031">
    <property type="entry name" value="AAA_lid_NorR"/>
</dbReference>
<dbReference type="Gene3D" id="3.40.50.2300">
    <property type="match status" value="1"/>
</dbReference>
<dbReference type="Gene3D" id="1.10.8.60">
    <property type="match status" value="1"/>
</dbReference>
<dbReference type="Pfam" id="PF25601">
    <property type="entry name" value="AAA_lid_14"/>
    <property type="match status" value="1"/>
</dbReference>
<dbReference type="SUPFAM" id="SSF46689">
    <property type="entry name" value="Homeodomain-like"/>
    <property type="match status" value="1"/>
</dbReference>
<reference evidence="9" key="1">
    <citation type="journal article" date="2011" name="Environ. Microbiol.">
        <title>Genomic insights into the metabolic potential of the polycyclic aromatic hydrocarbon degrading sulfate-reducing Deltaproteobacterium N47.</title>
        <authorList>
            <person name="Bergmann F."/>
            <person name="Selesi D."/>
            <person name="Weinmaier T."/>
            <person name="Tischler P."/>
            <person name="Rattei T."/>
            <person name="Meckenstock R.U."/>
        </authorList>
    </citation>
    <scope>NUCLEOTIDE SEQUENCE</scope>
</reference>
<dbReference type="PROSITE" id="PS50045">
    <property type="entry name" value="SIGMA54_INTERACT_4"/>
    <property type="match status" value="1"/>
</dbReference>
<accession>E1Y9N8</accession>
<dbReference type="InterPro" id="IPR002078">
    <property type="entry name" value="Sigma_54_int"/>
</dbReference>